<comment type="caution">
    <text evidence="2">The sequence shown here is derived from an EMBL/GenBank/DDBJ whole genome shotgun (WGS) entry which is preliminary data.</text>
</comment>
<feature type="transmembrane region" description="Helical" evidence="1">
    <location>
        <begin position="12"/>
        <end position="36"/>
    </location>
</feature>
<gene>
    <name evidence="2" type="ORF">IAA17_09435</name>
</gene>
<keyword evidence="1" id="KW-0812">Transmembrane</keyword>
<evidence type="ECO:0000256" key="1">
    <source>
        <dbReference type="SAM" id="Phobius"/>
    </source>
</evidence>
<proteinExistence type="predicted"/>
<dbReference type="Pfam" id="PF04018">
    <property type="entry name" value="VCA0040-like"/>
    <property type="match status" value="1"/>
</dbReference>
<accession>A0A9D2GHR3</accession>
<dbReference type="PANTHER" id="PTHR37308:SF1">
    <property type="entry name" value="POLYPRENYL-PHOSPHATE TRANSPORTER"/>
    <property type="match status" value="1"/>
</dbReference>
<feature type="transmembrane region" description="Helical" evidence="1">
    <location>
        <begin position="114"/>
        <end position="136"/>
    </location>
</feature>
<feature type="transmembrane region" description="Helical" evidence="1">
    <location>
        <begin position="148"/>
        <end position="172"/>
    </location>
</feature>
<protein>
    <submittedName>
        <fullName evidence="2">DUF368 domain-containing protein</fullName>
    </submittedName>
</protein>
<sequence length="268" mass="28045">MKNSSMIIILKGMVVGGTMLVPGVSGGSMAMILGIYDRLVSSVSSFMKHKRESLTFLALFCLGGGLGMILFARPLLGLIERFPMPMMYFFLGAVAGGVPVILKEARVSAFSWSVPVWIAVGLAAVFAVGHLPSGLFQSEMEAGAASALSLAGAGVVAAAALVLPGISVSYLFLVMGLYDELMRAISGLYLPFLLPLGIGLMAGVVLTTKILEKAMTRYPQPTYLIILGFVLGSMAEVFPGIPSGMEFPVSAAALAAGFFAIFFLSKQG</sequence>
<dbReference type="AlphaFoldDB" id="A0A9D2GHR3"/>
<name>A0A9D2GHR3_9FIRM</name>
<keyword evidence="1" id="KW-1133">Transmembrane helix</keyword>
<reference evidence="2" key="2">
    <citation type="submission" date="2021-04" db="EMBL/GenBank/DDBJ databases">
        <authorList>
            <person name="Gilroy R."/>
        </authorList>
    </citation>
    <scope>NUCLEOTIDE SEQUENCE</scope>
    <source>
        <strain evidence="2">ChiBcec1-1093</strain>
    </source>
</reference>
<evidence type="ECO:0000313" key="2">
    <source>
        <dbReference type="EMBL" id="HIZ79993.1"/>
    </source>
</evidence>
<reference evidence="2" key="1">
    <citation type="journal article" date="2021" name="PeerJ">
        <title>Extensive microbial diversity within the chicken gut microbiome revealed by metagenomics and culture.</title>
        <authorList>
            <person name="Gilroy R."/>
            <person name="Ravi A."/>
            <person name="Getino M."/>
            <person name="Pursley I."/>
            <person name="Horton D.L."/>
            <person name="Alikhan N.F."/>
            <person name="Baker D."/>
            <person name="Gharbi K."/>
            <person name="Hall N."/>
            <person name="Watson M."/>
            <person name="Adriaenssens E.M."/>
            <person name="Foster-Nyarko E."/>
            <person name="Jarju S."/>
            <person name="Secka A."/>
            <person name="Antonio M."/>
            <person name="Oren A."/>
            <person name="Chaudhuri R.R."/>
            <person name="La Ragione R."/>
            <person name="Hildebrand F."/>
            <person name="Pallen M.J."/>
        </authorList>
    </citation>
    <scope>NUCLEOTIDE SEQUENCE</scope>
    <source>
        <strain evidence="2">ChiBcec1-1093</strain>
    </source>
</reference>
<feature type="transmembrane region" description="Helical" evidence="1">
    <location>
        <begin position="223"/>
        <end position="241"/>
    </location>
</feature>
<feature type="transmembrane region" description="Helical" evidence="1">
    <location>
        <begin position="192"/>
        <end position="211"/>
    </location>
</feature>
<dbReference type="InterPro" id="IPR007163">
    <property type="entry name" value="VCA0040-like"/>
</dbReference>
<evidence type="ECO:0000313" key="3">
    <source>
        <dbReference type="Proteomes" id="UP000824101"/>
    </source>
</evidence>
<feature type="transmembrane region" description="Helical" evidence="1">
    <location>
        <begin position="56"/>
        <end position="79"/>
    </location>
</feature>
<feature type="transmembrane region" description="Helical" evidence="1">
    <location>
        <begin position="247"/>
        <end position="265"/>
    </location>
</feature>
<dbReference type="PANTHER" id="PTHR37308">
    <property type="entry name" value="INTEGRAL MEMBRANE PROTEIN"/>
    <property type="match status" value="1"/>
</dbReference>
<keyword evidence="1" id="KW-0472">Membrane</keyword>
<feature type="transmembrane region" description="Helical" evidence="1">
    <location>
        <begin position="86"/>
        <end position="102"/>
    </location>
</feature>
<organism evidence="2 3">
    <name type="scientific">Candidatus Lachnoclostridium stercorigallinarum</name>
    <dbReference type="NCBI Taxonomy" id="2838634"/>
    <lineage>
        <taxon>Bacteria</taxon>
        <taxon>Bacillati</taxon>
        <taxon>Bacillota</taxon>
        <taxon>Clostridia</taxon>
        <taxon>Lachnospirales</taxon>
        <taxon>Lachnospiraceae</taxon>
    </lineage>
</organism>
<dbReference type="Proteomes" id="UP000824101">
    <property type="component" value="Unassembled WGS sequence"/>
</dbReference>
<dbReference type="EMBL" id="DXBC01000151">
    <property type="protein sequence ID" value="HIZ79993.1"/>
    <property type="molecule type" value="Genomic_DNA"/>
</dbReference>